<keyword evidence="4" id="KW-0808">Transferase</keyword>
<dbReference type="Pfam" id="PF12148">
    <property type="entry name" value="TTD"/>
    <property type="match status" value="1"/>
</dbReference>
<feature type="domain" description="Ubiquitin-like" evidence="15">
    <location>
        <begin position="1"/>
        <end position="69"/>
    </location>
</feature>
<dbReference type="InterPro" id="IPR036987">
    <property type="entry name" value="SRA-YDG_sf"/>
</dbReference>
<evidence type="ECO:0000259" key="17">
    <source>
        <dbReference type="PROSITE" id="PS51015"/>
    </source>
</evidence>
<dbReference type="GO" id="GO:0061630">
    <property type="term" value="F:ubiquitin protein ligase activity"/>
    <property type="evidence" value="ECO:0007669"/>
    <property type="project" value="UniProtKB-EC"/>
</dbReference>
<feature type="domain" description="RING-type" evidence="16">
    <location>
        <begin position="281"/>
        <end position="327"/>
    </location>
</feature>
<dbReference type="SMART" id="SM00466">
    <property type="entry name" value="SRA"/>
    <property type="match status" value="1"/>
</dbReference>
<dbReference type="SUPFAM" id="SSF57850">
    <property type="entry name" value="RING/U-box"/>
    <property type="match status" value="1"/>
</dbReference>
<dbReference type="InterPro" id="IPR021991">
    <property type="entry name" value="TTD_dom"/>
</dbReference>
<dbReference type="InterPro" id="IPR015947">
    <property type="entry name" value="PUA-like_sf"/>
</dbReference>
<dbReference type="GO" id="GO:0005634">
    <property type="term" value="C:nucleus"/>
    <property type="evidence" value="ECO:0007669"/>
    <property type="project" value="UniProtKB-SubCell"/>
</dbReference>
<accession>A0AAW2H9I3</accession>
<evidence type="ECO:0000256" key="12">
    <source>
        <dbReference type="PROSITE-ProRule" id="PRU00175"/>
    </source>
</evidence>
<name>A0AAW2H9I3_9NEOP</name>
<dbReference type="Pfam" id="PF02182">
    <property type="entry name" value="SAD_SRA"/>
    <property type="match status" value="1"/>
</dbReference>
<dbReference type="PROSITE" id="PS50053">
    <property type="entry name" value="UBIQUITIN_2"/>
    <property type="match status" value="1"/>
</dbReference>
<dbReference type="InterPro" id="IPR001841">
    <property type="entry name" value="Znf_RING"/>
</dbReference>
<evidence type="ECO:0000256" key="8">
    <source>
        <dbReference type="ARBA" id="ARBA00022833"/>
    </source>
</evidence>
<evidence type="ECO:0000256" key="9">
    <source>
        <dbReference type="ARBA" id="ARBA00023125"/>
    </source>
</evidence>
<dbReference type="GO" id="GO:0003677">
    <property type="term" value="F:DNA binding"/>
    <property type="evidence" value="ECO:0007669"/>
    <property type="project" value="UniProtKB-KW"/>
</dbReference>
<dbReference type="PANTHER" id="PTHR14140:SF45">
    <property type="entry name" value="RING-TYPE E3 UBIQUITIN TRANSFERASE"/>
    <property type="match status" value="1"/>
</dbReference>
<dbReference type="Pfam" id="PF00240">
    <property type="entry name" value="ubiquitin"/>
    <property type="match status" value="1"/>
</dbReference>
<dbReference type="SUPFAM" id="SSF54236">
    <property type="entry name" value="Ubiquitin-like"/>
    <property type="match status" value="1"/>
</dbReference>
<dbReference type="InterPro" id="IPR000626">
    <property type="entry name" value="Ubiquitin-like_dom"/>
</dbReference>
<dbReference type="InterPro" id="IPR029071">
    <property type="entry name" value="Ubiquitin-like_domsf"/>
</dbReference>
<dbReference type="PANTHER" id="PTHR14140">
    <property type="entry name" value="E3 UBIQUITIN-PROTEIN LIGASE UHRF-RELATED"/>
    <property type="match status" value="1"/>
</dbReference>
<dbReference type="SUPFAM" id="SSF57903">
    <property type="entry name" value="FYVE/PHD zinc finger"/>
    <property type="match status" value="1"/>
</dbReference>
<dbReference type="CDD" id="cd17039">
    <property type="entry name" value="Ubl_ubiquitin_like"/>
    <property type="match status" value="1"/>
</dbReference>
<dbReference type="GO" id="GO:0016567">
    <property type="term" value="P:protein ubiquitination"/>
    <property type="evidence" value="ECO:0007669"/>
    <property type="project" value="TreeGrafter"/>
</dbReference>
<evidence type="ECO:0000256" key="3">
    <source>
        <dbReference type="ARBA" id="ARBA00012483"/>
    </source>
</evidence>
<evidence type="ECO:0000256" key="1">
    <source>
        <dbReference type="ARBA" id="ARBA00000900"/>
    </source>
</evidence>
<dbReference type="PROSITE" id="PS00518">
    <property type="entry name" value="ZF_RING_1"/>
    <property type="match status" value="1"/>
</dbReference>
<dbReference type="SMART" id="SM00184">
    <property type="entry name" value="RING"/>
    <property type="match status" value="2"/>
</dbReference>
<dbReference type="InterPro" id="IPR001965">
    <property type="entry name" value="Znf_PHD"/>
</dbReference>
<comment type="catalytic activity">
    <reaction evidence="1">
        <text>S-ubiquitinyl-[E2 ubiquitin-conjugating enzyme]-L-cysteine + [acceptor protein]-L-lysine = [E2 ubiquitin-conjugating enzyme]-L-cysteine + N(6)-ubiquitinyl-[acceptor protein]-L-lysine.</text>
        <dbReference type="EC" id="2.3.2.27"/>
    </reaction>
</comment>
<dbReference type="Gene3D" id="2.30.30.1150">
    <property type="match status" value="1"/>
</dbReference>
<keyword evidence="6 12" id="KW-0863">Zinc-finger</keyword>
<dbReference type="PROSITE" id="PS50089">
    <property type="entry name" value="ZF_RING_2"/>
    <property type="match status" value="2"/>
</dbReference>
<evidence type="ECO:0000256" key="2">
    <source>
        <dbReference type="ARBA" id="ARBA00004906"/>
    </source>
</evidence>
<dbReference type="AlphaFoldDB" id="A0AAW2H9I3"/>
<evidence type="ECO:0000256" key="7">
    <source>
        <dbReference type="ARBA" id="ARBA00022786"/>
    </source>
</evidence>
<protein>
    <recommendedName>
        <fullName evidence="3">RING-type E3 ubiquitin transferase</fullName>
        <ecNumber evidence="3">2.3.2.27</ecNumber>
    </recommendedName>
</protein>
<dbReference type="Pfam" id="PF13920">
    <property type="entry name" value="zf-C3HC4_3"/>
    <property type="match status" value="1"/>
</dbReference>
<sequence>MFIKISSGKQLKVIEISKKELVKELKRLIEKELDVEVSKQKLFFSGKLLDDNTPIYKYDVKEGYVIQLIQMDSVAEPKSEKVQKEKQKKVITETSLSEYYKIGELVEVQDSDGSWYEGEIIEISQEANKENSEENVLLPPISVYKISYEKDEVQVEKDLKLEEFRPRSIHSVDTSKIKIRQTLHVNYNLKHPNAWGKWYDFFVDEICRKKNISIIGQIKLKKNEVKENIKLDLEIFEGSIFTIRQHVKISERQKDFDVGAKPIFCENCKRNRTMRCKDCGCFICGSRSYPEKTIVCDECQHGFHIFCLKPPLKEVPEQDDWYCSSCKNEDQIVKAGETVKTKRGITADKSKSKRDWGRGMATAGRSTVNTIVSETHFGSIPGVEVGTTWRYRIQVSEAGVHRPHVAGIAGRKDVGAFSIVLAGGYEDDQDDGDEVLYTGSGGRDLSGNKRVSGQSCDQELTRMNLALAKNCYANVDAEKGSESTDWKKGKPVRVVRSYKEKSPFAPTEGFRYDGLYKIVKYFPKTGKSGYKVWQFLMRRDDPTPAPWTPEGKKHIESLGLEDVIYPENYAEKHKRESDGEGEAPKKRAKITAFDLGDLKSSLERDVLNAGKWEELNEKLKDGKIKYLEALQTAFQCICCQDLVHKPVTTPCKHNFCNACYKSAQKVMGKVCPLCKSEVKEMVNVNADLEKILVTLFPGYEAGR</sequence>
<dbReference type="Gene3D" id="2.30.30.140">
    <property type="match status" value="1"/>
</dbReference>
<dbReference type="SUPFAM" id="SSF88697">
    <property type="entry name" value="PUA domain-like"/>
    <property type="match status" value="1"/>
</dbReference>
<evidence type="ECO:0000259" key="14">
    <source>
        <dbReference type="PROSITE" id="PS50016"/>
    </source>
</evidence>
<evidence type="ECO:0000259" key="15">
    <source>
        <dbReference type="PROSITE" id="PS50053"/>
    </source>
</evidence>
<keyword evidence="9" id="KW-0238">DNA-binding</keyword>
<dbReference type="Gene3D" id="3.10.20.90">
    <property type="entry name" value="Phosphatidylinositol 3-kinase Catalytic Subunit, Chain A, domain 1"/>
    <property type="match status" value="1"/>
</dbReference>
<dbReference type="InterPro" id="IPR011011">
    <property type="entry name" value="Znf_FYVE_PHD"/>
</dbReference>
<dbReference type="GO" id="GO:0008270">
    <property type="term" value="F:zinc ion binding"/>
    <property type="evidence" value="ECO:0007669"/>
    <property type="project" value="UniProtKB-KW"/>
</dbReference>
<dbReference type="Gene3D" id="2.30.280.10">
    <property type="entry name" value="SRA-YDG"/>
    <property type="match status" value="1"/>
</dbReference>
<dbReference type="EMBL" id="JARGDH010000005">
    <property type="protein sequence ID" value="KAL0266435.1"/>
    <property type="molecule type" value="Genomic_DNA"/>
</dbReference>
<dbReference type="InterPro" id="IPR013083">
    <property type="entry name" value="Znf_RING/FYVE/PHD"/>
</dbReference>
<evidence type="ECO:0000256" key="13">
    <source>
        <dbReference type="PROSITE-ProRule" id="PRU00358"/>
    </source>
</evidence>
<dbReference type="CDD" id="cd15525">
    <property type="entry name" value="PHD_UHRF1_2"/>
    <property type="match status" value="1"/>
</dbReference>
<evidence type="ECO:0000256" key="11">
    <source>
        <dbReference type="ARBA" id="ARBA00023306"/>
    </source>
</evidence>
<dbReference type="EC" id="2.3.2.27" evidence="3"/>
<dbReference type="SMART" id="SM00249">
    <property type="entry name" value="PHD"/>
    <property type="match status" value="1"/>
</dbReference>
<dbReference type="InterPro" id="IPR045134">
    <property type="entry name" value="UHRF1/2-like"/>
</dbReference>
<dbReference type="InterPro" id="IPR017907">
    <property type="entry name" value="Znf_RING_CS"/>
</dbReference>
<keyword evidence="7" id="KW-0833">Ubl conjugation pathway</keyword>
<dbReference type="GO" id="GO:0044027">
    <property type="term" value="P:negative regulation of gene expression via chromosomal CpG island methylation"/>
    <property type="evidence" value="ECO:0007669"/>
    <property type="project" value="TreeGrafter"/>
</dbReference>
<reference evidence="18" key="1">
    <citation type="journal article" date="2024" name="Gigascience">
        <title>Chromosome-level genome of the poultry shaft louse Menopon gallinae provides insight into the host-switching and adaptive evolution of parasitic lice.</title>
        <authorList>
            <person name="Xu Y."/>
            <person name="Ma L."/>
            <person name="Liu S."/>
            <person name="Liang Y."/>
            <person name="Liu Q."/>
            <person name="He Z."/>
            <person name="Tian L."/>
            <person name="Duan Y."/>
            <person name="Cai W."/>
            <person name="Li H."/>
            <person name="Song F."/>
        </authorList>
    </citation>
    <scope>NUCLEOTIDE SEQUENCE</scope>
    <source>
        <strain evidence="18">Cailab_2023a</strain>
    </source>
</reference>
<evidence type="ECO:0000256" key="5">
    <source>
        <dbReference type="ARBA" id="ARBA00022723"/>
    </source>
</evidence>
<dbReference type="CDD" id="cd20387">
    <property type="entry name" value="Tudor_UHRF_rpt1"/>
    <property type="match status" value="1"/>
</dbReference>
<dbReference type="InterPro" id="IPR003105">
    <property type="entry name" value="SRA_YDG"/>
</dbReference>
<feature type="domain" description="YDG" evidence="17">
    <location>
        <begin position="378"/>
        <end position="539"/>
    </location>
</feature>
<proteinExistence type="predicted"/>
<keyword evidence="10 13" id="KW-0539">Nucleus</keyword>
<evidence type="ECO:0000256" key="6">
    <source>
        <dbReference type="ARBA" id="ARBA00022771"/>
    </source>
</evidence>
<comment type="caution">
    <text evidence="18">The sequence shown here is derived from an EMBL/GenBank/DDBJ whole genome shotgun (WGS) entry which is preliminary data.</text>
</comment>
<evidence type="ECO:0000313" key="18">
    <source>
        <dbReference type="EMBL" id="KAL0266435.1"/>
    </source>
</evidence>
<keyword evidence="11" id="KW-0131">Cell cycle</keyword>
<keyword evidence="5" id="KW-0479">Metal-binding</keyword>
<dbReference type="PROSITE" id="PS50016">
    <property type="entry name" value="ZF_PHD_2"/>
    <property type="match status" value="1"/>
</dbReference>
<dbReference type="Gene3D" id="3.30.40.10">
    <property type="entry name" value="Zinc/RING finger domain, C3HC4 (zinc finger)"/>
    <property type="match status" value="1"/>
</dbReference>
<evidence type="ECO:0000259" key="16">
    <source>
        <dbReference type="PROSITE" id="PS50089"/>
    </source>
</evidence>
<feature type="domain" description="RING-type" evidence="16">
    <location>
        <begin position="636"/>
        <end position="675"/>
    </location>
</feature>
<evidence type="ECO:0000256" key="10">
    <source>
        <dbReference type="ARBA" id="ARBA00023242"/>
    </source>
</evidence>
<dbReference type="InterPro" id="IPR019787">
    <property type="entry name" value="Znf_PHD-finger"/>
</dbReference>
<feature type="domain" description="PHD-type" evidence="14">
    <location>
        <begin position="262"/>
        <end position="329"/>
    </location>
</feature>
<dbReference type="PROSITE" id="PS51015">
    <property type="entry name" value="YDG"/>
    <property type="match status" value="1"/>
</dbReference>
<keyword evidence="8" id="KW-0862">Zinc</keyword>
<dbReference type="Pfam" id="PF00628">
    <property type="entry name" value="PHD"/>
    <property type="match status" value="1"/>
</dbReference>
<comment type="subcellular location">
    <subcellularLocation>
        <location evidence="13">Nucleus</location>
    </subcellularLocation>
</comment>
<comment type="pathway">
    <text evidence="2">Protein modification; protein ubiquitination.</text>
</comment>
<evidence type="ECO:0000256" key="4">
    <source>
        <dbReference type="ARBA" id="ARBA00022679"/>
    </source>
</evidence>
<organism evidence="18">
    <name type="scientific">Menopon gallinae</name>
    <name type="common">poultry shaft louse</name>
    <dbReference type="NCBI Taxonomy" id="328185"/>
    <lineage>
        <taxon>Eukaryota</taxon>
        <taxon>Metazoa</taxon>
        <taxon>Ecdysozoa</taxon>
        <taxon>Arthropoda</taxon>
        <taxon>Hexapoda</taxon>
        <taxon>Insecta</taxon>
        <taxon>Pterygota</taxon>
        <taxon>Neoptera</taxon>
        <taxon>Paraneoptera</taxon>
        <taxon>Psocodea</taxon>
        <taxon>Troctomorpha</taxon>
        <taxon>Phthiraptera</taxon>
        <taxon>Amblycera</taxon>
        <taxon>Menoponidae</taxon>
        <taxon>Menopon</taxon>
    </lineage>
</organism>
<gene>
    <name evidence="18" type="ORF">PYX00_008968</name>
</gene>
<dbReference type="SMART" id="SM00213">
    <property type="entry name" value="UBQ"/>
    <property type="match status" value="1"/>
</dbReference>